<dbReference type="PANTHER" id="PTHR30255:SF2">
    <property type="entry name" value="SINGLE-STRANDED-DNA-SPECIFIC EXONUCLEASE RECJ"/>
    <property type="match status" value="1"/>
</dbReference>
<dbReference type="GO" id="GO:0006281">
    <property type="term" value="P:DNA repair"/>
    <property type="evidence" value="ECO:0007669"/>
    <property type="project" value="InterPro"/>
</dbReference>
<dbReference type="InterPro" id="IPR051673">
    <property type="entry name" value="SSDNA_exonuclease_RecJ"/>
</dbReference>
<dbReference type="PANTHER" id="PTHR30255">
    <property type="entry name" value="SINGLE-STRANDED-DNA-SPECIFIC EXONUCLEASE RECJ"/>
    <property type="match status" value="1"/>
</dbReference>
<feature type="domain" description="DDH" evidence="6">
    <location>
        <begin position="77"/>
        <end position="235"/>
    </location>
</feature>
<accession>A0A174CDQ6</accession>
<dbReference type="Pfam" id="PF17768">
    <property type="entry name" value="RecJ_OB"/>
    <property type="match status" value="1"/>
</dbReference>
<evidence type="ECO:0000259" key="6">
    <source>
        <dbReference type="Pfam" id="PF01368"/>
    </source>
</evidence>
<dbReference type="Gene3D" id="3.10.310.30">
    <property type="match status" value="1"/>
</dbReference>
<feature type="domain" description="RecJ OB" evidence="8">
    <location>
        <begin position="459"/>
        <end position="568"/>
    </location>
</feature>
<dbReference type="InterPro" id="IPR001667">
    <property type="entry name" value="DDH_dom"/>
</dbReference>
<dbReference type="InterPro" id="IPR004610">
    <property type="entry name" value="RecJ"/>
</dbReference>
<evidence type="ECO:0000256" key="4">
    <source>
        <dbReference type="ARBA" id="ARBA00022801"/>
    </source>
</evidence>
<evidence type="ECO:0000256" key="5">
    <source>
        <dbReference type="ARBA" id="ARBA00022839"/>
    </source>
</evidence>
<sequence>MSKWFYKNKKIDRELSNKLGIHPAIIKILADRGVETEEDIRVFLAADLSKVSDGSELTDMEKGVSIIQDAIAAGKHIRIIGDYDVDGVTSTYILYKGLIGLHAKCDKFIPHRIKDGYGLHENAIRRAREDGVEVILTCDNGIAAAEAVSLAKEFGMTVVVTDHHEVPFVQEPDGRRYILPAADAVIDPKRPEDHVFKEICGAVVAWKFMGRLYKRFGMEDEFRNSDFLEMASLGTVCDVMDLQKDNRAIVKAGMKKMQITNNVGMQALMEVLGLKDKILKSYDYGFKIGPCINAEGRLDTANEAFNLLMETDHKKALDKAEEMRKLNVERQDLTKSGMEDAFRIVDTEMKNDKVLVVYIPGIHESIAGIIAGKVRERYNKPAIVLTNGDGDFLKGSGRSIEAYSMFEKLSEVRDLMLGFGGHPLAAGLSLKKENLEEFRKQLNVRCGLTEADFVAKVMIDVVMPVDYLTEWFIRQLDILEPFGKGNEKPVFAQQNVSASQAQIIGKNKNVLKIAFNSAVCRNGVCFHDIEEKERILNQDGKLNDFKMLYYPDLNEWQGTVSIQANVLDVC</sequence>
<evidence type="ECO:0000256" key="3">
    <source>
        <dbReference type="ARBA" id="ARBA00022722"/>
    </source>
</evidence>
<dbReference type="GO" id="GO:0003676">
    <property type="term" value="F:nucleic acid binding"/>
    <property type="evidence" value="ECO:0007669"/>
    <property type="project" value="InterPro"/>
</dbReference>
<keyword evidence="4 9" id="KW-0378">Hydrolase</keyword>
<dbReference type="GO" id="GO:0008409">
    <property type="term" value="F:5'-3' exonuclease activity"/>
    <property type="evidence" value="ECO:0007669"/>
    <property type="project" value="InterPro"/>
</dbReference>
<reference evidence="9 10" key="1">
    <citation type="submission" date="2015-09" db="EMBL/GenBank/DDBJ databases">
        <authorList>
            <consortium name="Pathogen Informatics"/>
        </authorList>
    </citation>
    <scope>NUCLEOTIDE SEQUENCE [LARGE SCALE GENOMIC DNA]</scope>
    <source>
        <strain evidence="9 10">2789STDY5834863</strain>
    </source>
</reference>
<dbReference type="Gene3D" id="3.90.1640.30">
    <property type="match status" value="1"/>
</dbReference>
<dbReference type="Pfam" id="PF01368">
    <property type="entry name" value="DHH"/>
    <property type="match status" value="1"/>
</dbReference>
<dbReference type="RefSeq" id="WP_055200345.1">
    <property type="nucleotide sequence ID" value="NZ_BTHH01000012.1"/>
</dbReference>
<name>A0A174CDQ6_9FIRM</name>
<dbReference type="InterPro" id="IPR003156">
    <property type="entry name" value="DHHA1_dom"/>
</dbReference>
<keyword evidence="3" id="KW-0540">Nuclease</keyword>
<evidence type="ECO:0000259" key="8">
    <source>
        <dbReference type="Pfam" id="PF17768"/>
    </source>
</evidence>
<feature type="domain" description="DHHA1" evidence="7">
    <location>
        <begin position="351"/>
        <end position="443"/>
    </location>
</feature>
<dbReference type="InterPro" id="IPR038763">
    <property type="entry name" value="DHH_sf"/>
</dbReference>
<dbReference type="InterPro" id="IPR041122">
    <property type="entry name" value="RecJ_OB"/>
</dbReference>
<dbReference type="EMBL" id="CYZN01000011">
    <property type="protein sequence ID" value="CUO10110.1"/>
    <property type="molecule type" value="Genomic_DNA"/>
</dbReference>
<dbReference type="GO" id="GO:0006310">
    <property type="term" value="P:DNA recombination"/>
    <property type="evidence" value="ECO:0007669"/>
    <property type="project" value="InterPro"/>
</dbReference>
<evidence type="ECO:0000256" key="2">
    <source>
        <dbReference type="ARBA" id="ARBA00019841"/>
    </source>
</evidence>
<organism evidence="9 10">
    <name type="scientific">Blautia wexlerae</name>
    <dbReference type="NCBI Taxonomy" id="418240"/>
    <lineage>
        <taxon>Bacteria</taxon>
        <taxon>Bacillati</taxon>
        <taxon>Bacillota</taxon>
        <taxon>Clostridia</taxon>
        <taxon>Lachnospirales</taxon>
        <taxon>Lachnospiraceae</taxon>
        <taxon>Blautia</taxon>
    </lineage>
</organism>
<proteinExistence type="inferred from homology"/>
<evidence type="ECO:0000313" key="9">
    <source>
        <dbReference type="EMBL" id="CUO10110.1"/>
    </source>
</evidence>
<protein>
    <recommendedName>
        <fullName evidence="2">Single-stranded-DNA-specific exonuclease RecJ</fullName>
    </recommendedName>
</protein>
<evidence type="ECO:0000313" key="10">
    <source>
        <dbReference type="Proteomes" id="UP000095431"/>
    </source>
</evidence>
<keyword evidence="5 9" id="KW-0269">Exonuclease</keyword>
<gene>
    <name evidence="9" type="primary">recJ_1</name>
    <name evidence="9" type="ORF">ERS852478_01844</name>
</gene>
<evidence type="ECO:0000259" key="7">
    <source>
        <dbReference type="Pfam" id="PF02272"/>
    </source>
</evidence>
<evidence type="ECO:0000256" key="1">
    <source>
        <dbReference type="ARBA" id="ARBA00005915"/>
    </source>
</evidence>
<comment type="similarity">
    <text evidence="1">Belongs to the RecJ family.</text>
</comment>
<dbReference type="Pfam" id="PF02272">
    <property type="entry name" value="DHHA1"/>
    <property type="match status" value="1"/>
</dbReference>
<dbReference type="AlphaFoldDB" id="A0A174CDQ6"/>
<dbReference type="SUPFAM" id="SSF64182">
    <property type="entry name" value="DHH phosphoesterases"/>
    <property type="match status" value="1"/>
</dbReference>
<dbReference type="NCBIfam" id="TIGR00644">
    <property type="entry name" value="recJ"/>
    <property type="match status" value="1"/>
</dbReference>
<dbReference type="Proteomes" id="UP000095431">
    <property type="component" value="Unassembled WGS sequence"/>
</dbReference>